<proteinExistence type="predicted"/>
<dbReference type="RefSeq" id="WP_015056408.1">
    <property type="nucleotide sequence ID" value="NZ_CTBD01000020.1"/>
</dbReference>
<organism evidence="1 2">
    <name type="scientific">Vibrio cholerae</name>
    <dbReference type="NCBI Taxonomy" id="666"/>
    <lineage>
        <taxon>Bacteria</taxon>
        <taxon>Pseudomonadati</taxon>
        <taxon>Pseudomonadota</taxon>
        <taxon>Gammaproteobacteria</taxon>
        <taxon>Vibrionales</taxon>
        <taxon>Vibrionaceae</taxon>
        <taxon>Vibrio</taxon>
    </lineage>
</organism>
<sequence>MNQASGICPQSDESLQSFIHRMMLRVGWSDFTTLITHGGWGSNPSVPYEVKQEFDAFDASILLDLFENQYYANKNYSLFDGRFSHISLFQETFFPHKKKTFCGSRVPLRFCRACIEKQLHERGFSYFKLDWLYEAFCEIHATPLLKVKESLSLSKIKNTLKFVFLADWHEILDVVSEEVLLEDEHHKIEESDLTRYNRMLSFSPCAKRGLVEYFMSSSDYYPTGCSSIADYGFLSKIQRDLLFKKRKRDSLQSHLEEAYEYELSNNYHSLIEHCIKDLEIMAIHHFGKGHWVIKSTSRKCVDCLRHNVDDFRSCPAAGIISCTGGYLSSAENQCDKSLDSLESDVELHQRRLKVTDGERFVRDSIEKSRAITAAGGPQAYRREREARLKAAAKALDPLIS</sequence>
<name>A0A7Z7VLZ3_VIBCL</name>
<gene>
    <name evidence="1" type="ORF">EYB64_11455</name>
</gene>
<accession>A0A7Z7VLZ3</accession>
<evidence type="ECO:0000313" key="2">
    <source>
        <dbReference type="Proteomes" id="UP000294145"/>
    </source>
</evidence>
<dbReference type="EMBL" id="SISP01000018">
    <property type="protein sequence ID" value="TBM41714.1"/>
    <property type="molecule type" value="Genomic_DNA"/>
</dbReference>
<evidence type="ECO:0000313" key="1">
    <source>
        <dbReference type="EMBL" id="TBM41714.1"/>
    </source>
</evidence>
<dbReference type="AlphaFoldDB" id="A0A7Z7VLZ3"/>
<reference evidence="1 2" key="1">
    <citation type="submission" date="2019-02" db="EMBL/GenBank/DDBJ databases">
        <title>Genomic plasticity associated with the antimicrobial resistance in Vibrio cholerae.</title>
        <authorList>
            <person name="Verma J."/>
            <person name="Bag S."/>
            <person name="Saha B."/>
            <person name="Kumar P."/>
            <person name="Ghosh T.S."/>
            <person name="Dayal M."/>
            <person name="Senapati T."/>
            <person name="Mehra S."/>
            <person name="Dey P."/>
            <person name="Desigamani A."/>
            <person name="Kumar D."/>
            <person name="Rana P."/>
            <person name="Kumar B."/>
            <person name="Maiti T.K."/>
            <person name="Sharma N.C."/>
            <person name="Bhadra R.K."/>
            <person name="Mutreja A."/>
            <person name="Nair G.B."/>
            <person name="Ramamurthy T."/>
            <person name="Das B."/>
        </authorList>
    </citation>
    <scope>NUCLEOTIDE SEQUENCE [LARGE SCALE GENOMIC DNA]</scope>
    <source>
        <strain evidence="1 2">IDH06781</strain>
    </source>
</reference>
<dbReference type="Proteomes" id="UP000294145">
    <property type="component" value="Unassembled WGS sequence"/>
</dbReference>
<comment type="caution">
    <text evidence="1">The sequence shown here is derived from an EMBL/GenBank/DDBJ whole genome shotgun (WGS) entry which is preliminary data.</text>
</comment>
<protein>
    <submittedName>
        <fullName evidence="1">Uncharacterized protein</fullName>
    </submittedName>
</protein>